<evidence type="ECO:0008006" key="5">
    <source>
        <dbReference type="Google" id="ProtNLM"/>
    </source>
</evidence>
<reference evidence="3 4" key="1">
    <citation type="submission" date="2019-04" db="EMBL/GenBank/DDBJ databases">
        <title>Microbes associate with the intestines of laboratory mice.</title>
        <authorList>
            <person name="Navarre W."/>
            <person name="Wong E."/>
            <person name="Huang K."/>
            <person name="Tropini C."/>
            <person name="Ng K."/>
            <person name="Yu B."/>
        </authorList>
    </citation>
    <scope>NUCLEOTIDE SEQUENCE [LARGE SCALE GENOMIC DNA]</scope>
    <source>
        <strain evidence="3 4">NM70_E10</strain>
    </source>
</reference>
<keyword evidence="2" id="KW-0472">Membrane</keyword>
<evidence type="ECO:0000313" key="4">
    <source>
        <dbReference type="Proteomes" id="UP000305751"/>
    </source>
</evidence>
<sequence>MAGNTISITFKLEGDDKTFKELTKDAEGLKKAMTGVMSEASQIKGGVINFAALATGIDATQRSFSQLQGSMQDLANAYAVQETAEKKLETVMRQRMGATEAEIQSIKDFASAQQEIGVIGDEVQLSGAQQVATFLNQKDSLETLIPAMNNLLAQQKGLNATTTDAVSVANLMGKAMQGQTSALTRVGITFSEAQANVMKYGTEQERAAMLAQIITDNVGNMNQELALTESGKQQQLANTLGDVKEQIGGLVNGALPFVTIAAQASQALAAVSTLVAGVKTLTVTMYASTKAFVASTAAFVKNKVATLAVSAAQKVVTAATAAWTGVQKILNIVLTANPIGLIITAIGALVAAVIYAYNNCESFRKIVNQVWDAIKPLANAIMNGLAKAFEWLVEKCKEAWEWLKNILGLGNKKVEVAVNVSKPKAAPAIDLGETEKKYAGYKPDGKTTTPKVKAAKDNTPVWTEDASTLKAIEANIDILNAKLQKASVEEAAVINRQIAGWEKKADAIRKAGAAVEDNTPLWKEDASTLQDINNNIQLLQDKLQTASVEEAATINQQIAAWERKADAIKNAGKAVEATGPAWKANASTLKEISDNVSILNDRLQTASVEEAAAINQEIDLWNKKAEAIKNAGREAESTGQKNYKAFTSGWGAAKQLQSSITGITEALKGNGSAWQIVCGIIDGFIGLYEGIQTIIGIINLLTAASAAHAATKGVEAGAETAEAATRATAATTNAVAATATITANKLEAASFKELAAAEYMAAHAYIPFAGYGIAAGFTAAMIATVTAAGIPMLAEGGVATGPTLAMVGEYAGASGNPEVIAPLDKLRSLIGTDEGSVGNVEFRIKGEYLVGILNKTNNKTRRT</sequence>
<keyword evidence="2" id="KW-0812">Transmembrane</keyword>
<dbReference type="EMBL" id="SRZA01000008">
    <property type="protein sequence ID" value="TGY07136.1"/>
    <property type="molecule type" value="Genomic_DNA"/>
</dbReference>
<keyword evidence="1" id="KW-0175">Coiled coil</keyword>
<keyword evidence="2" id="KW-1133">Transmembrane helix</keyword>
<dbReference type="RefSeq" id="WP_136013806.1">
    <property type="nucleotide sequence ID" value="NZ_SRZA01000008.1"/>
</dbReference>
<dbReference type="Proteomes" id="UP000305751">
    <property type="component" value="Unassembled WGS sequence"/>
</dbReference>
<feature type="transmembrane region" description="Helical" evidence="2">
    <location>
        <begin position="339"/>
        <end position="357"/>
    </location>
</feature>
<protein>
    <recommendedName>
        <fullName evidence="5">Phage tail tape measure protein</fullName>
    </recommendedName>
</protein>
<keyword evidence="4" id="KW-1185">Reference proteome</keyword>
<name>A0A4S2AZP9_9BACE</name>
<dbReference type="AlphaFoldDB" id="A0A4S2AZP9"/>
<organism evidence="3 4">
    <name type="scientific">Bacteroides acidifaciens</name>
    <dbReference type="NCBI Taxonomy" id="85831"/>
    <lineage>
        <taxon>Bacteria</taxon>
        <taxon>Pseudomonadati</taxon>
        <taxon>Bacteroidota</taxon>
        <taxon>Bacteroidia</taxon>
        <taxon>Bacteroidales</taxon>
        <taxon>Bacteroidaceae</taxon>
        <taxon>Bacteroides</taxon>
    </lineage>
</organism>
<proteinExistence type="predicted"/>
<feature type="coiled-coil region" evidence="1">
    <location>
        <begin position="529"/>
        <end position="631"/>
    </location>
</feature>
<evidence type="ECO:0000256" key="1">
    <source>
        <dbReference type="SAM" id="Coils"/>
    </source>
</evidence>
<accession>A0A4S2AZP9</accession>
<gene>
    <name evidence="3" type="ORF">E5356_05255</name>
</gene>
<evidence type="ECO:0000313" key="3">
    <source>
        <dbReference type="EMBL" id="TGY07136.1"/>
    </source>
</evidence>
<comment type="caution">
    <text evidence="3">The sequence shown here is derived from an EMBL/GenBank/DDBJ whole genome shotgun (WGS) entry which is preliminary data.</text>
</comment>
<evidence type="ECO:0000256" key="2">
    <source>
        <dbReference type="SAM" id="Phobius"/>
    </source>
</evidence>